<evidence type="ECO:0000256" key="2">
    <source>
        <dbReference type="SAM" id="MobiDB-lite"/>
    </source>
</evidence>
<sequence>MDSASGSPLESTAPTRKSRLPQTDLFSESGNHATASSAASPSPLFSPRDGAERLMLPLSSSGPSSAGPAHVLVVSPAEDEESDAGSGELSHMRQLDAALAANARERALHAKEVEVTHLRRTIQELSVQLNNALHTLDARADASAQLQALKDAESAKDERRDDDVRLVRLDMLESRVKYRTMEEELVARYNADVQAKATELLETHTKEVHDENFELLREKVRLAEEVTVGRAAYKELQDSYRKLRRETDLDVGAKQQLLQRSVQQKNQIASLRQQVKTDEDNLNTVVCEYDKKLAEQERRHQAEVNALTKERDDARHDALRLRRDLNQLRSSADNVLSQRSDLEDFFYAALSEVRQRVIEERRQQLARGPLDAANDSKVTAFSPTQTASTVLRLESKGQLLIVGSPGGLPATAAAFASSSSNGNWTVDRKGFPRRGVAATARHGATGAAASVDSPSTPALPPVAATSRAPRSAPPAAPLDNTGTLVAVPSAMPDYLRHDIDAGVASSSSPLNGQCRNGILPGNSPSRLAPAPPSPPAQDLPASHRLPNQLTWKDLKEVDVASLSWADKERVLQLLFKRIQMEGRHRGKAHAKKTAPSAPTCAGKSTVTPPQGDSACFDRDPDSSTFVTQS</sequence>
<evidence type="ECO:0000313" key="4">
    <source>
        <dbReference type="Proteomes" id="UP000037923"/>
    </source>
</evidence>
<feature type="coiled-coil region" evidence="1">
    <location>
        <begin position="254"/>
        <end position="331"/>
    </location>
</feature>
<feature type="compositionally biased region" description="Low complexity" evidence="2">
    <location>
        <begin position="56"/>
        <end position="69"/>
    </location>
</feature>
<organism evidence="3 4">
    <name type="scientific">Leptomonas pyrrhocoris</name>
    <name type="common">Firebug parasite</name>
    <dbReference type="NCBI Taxonomy" id="157538"/>
    <lineage>
        <taxon>Eukaryota</taxon>
        <taxon>Discoba</taxon>
        <taxon>Euglenozoa</taxon>
        <taxon>Kinetoplastea</taxon>
        <taxon>Metakinetoplastina</taxon>
        <taxon>Trypanosomatida</taxon>
        <taxon>Trypanosomatidae</taxon>
        <taxon>Leishmaniinae</taxon>
        <taxon>Leptomonas</taxon>
    </lineage>
</organism>
<feature type="region of interest" description="Disordered" evidence="2">
    <location>
        <begin position="505"/>
        <end position="543"/>
    </location>
</feature>
<dbReference type="OMA" id="MRHARLE"/>
<keyword evidence="1" id="KW-0175">Coiled coil</keyword>
<reference evidence="3 4" key="1">
    <citation type="submission" date="2015-07" db="EMBL/GenBank/DDBJ databases">
        <title>High-quality genome of monoxenous trypanosomatid Leptomonas pyrrhocoris.</title>
        <authorList>
            <person name="Flegontov P."/>
            <person name="Butenko A."/>
            <person name="Firsov S."/>
            <person name="Vlcek C."/>
            <person name="Logacheva M.D."/>
            <person name="Field M."/>
            <person name="Filatov D."/>
            <person name="Flegontova O."/>
            <person name="Gerasimov E."/>
            <person name="Jackson A.P."/>
            <person name="Kelly S."/>
            <person name="Opperdoes F."/>
            <person name="O'Reilly A."/>
            <person name="Votypka J."/>
            <person name="Yurchenko V."/>
            <person name="Lukes J."/>
        </authorList>
    </citation>
    <scope>NUCLEOTIDE SEQUENCE [LARGE SCALE GENOMIC DNA]</scope>
    <source>
        <strain evidence="3">H10</strain>
    </source>
</reference>
<proteinExistence type="predicted"/>
<keyword evidence="4" id="KW-1185">Reference proteome</keyword>
<name>A0A0M9G3M6_LEPPY</name>
<feature type="region of interest" description="Disordered" evidence="2">
    <location>
        <begin position="1"/>
        <end position="71"/>
    </location>
</feature>
<dbReference type="EMBL" id="LGTL01000006">
    <property type="protein sequence ID" value="KPA81750.1"/>
    <property type="molecule type" value="Genomic_DNA"/>
</dbReference>
<accession>A0A0M9G3M6</accession>
<evidence type="ECO:0000256" key="1">
    <source>
        <dbReference type="SAM" id="Coils"/>
    </source>
</evidence>
<dbReference type="AlphaFoldDB" id="A0A0M9G3M6"/>
<dbReference type="GeneID" id="26904330"/>
<dbReference type="Proteomes" id="UP000037923">
    <property type="component" value="Unassembled WGS sequence"/>
</dbReference>
<comment type="caution">
    <text evidence="3">The sequence shown here is derived from an EMBL/GenBank/DDBJ whole genome shotgun (WGS) entry which is preliminary data.</text>
</comment>
<feature type="compositionally biased region" description="Polar residues" evidence="2">
    <location>
        <begin position="1"/>
        <end position="34"/>
    </location>
</feature>
<feature type="compositionally biased region" description="Low complexity" evidence="2">
    <location>
        <begin position="35"/>
        <end position="47"/>
    </location>
</feature>
<dbReference type="PANTHER" id="PTHR14845">
    <property type="entry name" value="COILED-COIL DOMAIN-CONTAINING 166"/>
    <property type="match status" value="1"/>
</dbReference>
<dbReference type="VEuPathDB" id="TriTrypDB:LpyrH10_06_4090"/>
<feature type="region of interest" description="Disordered" evidence="2">
    <location>
        <begin position="441"/>
        <end position="483"/>
    </location>
</feature>
<dbReference type="PANTHER" id="PTHR14845:SF0">
    <property type="entry name" value="DUF4515 DOMAIN-CONTAINING PROTEIN"/>
    <property type="match status" value="1"/>
</dbReference>
<feature type="region of interest" description="Disordered" evidence="2">
    <location>
        <begin position="584"/>
        <end position="629"/>
    </location>
</feature>
<feature type="compositionally biased region" description="Low complexity" evidence="2">
    <location>
        <begin position="461"/>
        <end position="470"/>
    </location>
</feature>
<dbReference type="OrthoDB" id="441129at2759"/>
<evidence type="ECO:0000313" key="3">
    <source>
        <dbReference type="EMBL" id="KPA81750.1"/>
    </source>
</evidence>
<protein>
    <submittedName>
        <fullName evidence="3">Uncharacterized protein</fullName>
    </submittedName>
</protein>
<dbReference type="RefSeq" id="XP_015660189.1">
    <property type="nucleotide sequence ID" value="XM_015801569.1"/>
</dbReference>
<feature type="compositionally biased region" description="Polar residues" evidence="2">
    <location>
        <begin position="505"/>
        <end position="514"/>
    </location>
</feature>
<gene>
    <name evidence="3" type="ORF">ABB37_04039</name>
</gene>